<keyword evidence="2" id="KW-0547">Nucleotide-binding</keyword>
<dbReference type="InterPro" id="IPR025943">
    <property type="entry name" value="Sigma_54_int_dom_ATP-bd_2"/>
</dbReference>
<dbReference type="AlphaFoldDB" id="A0A1Q9JLH8"/>
<dbReference type="PROSITE" id="PS00676">
    <property type="entry name" value="SIGMA54_INTERACT_2"/>
    <property type="match status" value="1"/>
</dbReference>
<dbReference type="GO" id="GO:0006355">
    <property type="term" value="P:regulation of DNA-templated transcription"/>
    <property type="evidence" value="ECO:0007669"/>
    <property type="project" value="InterPro"/>
</dbReference>
<dbReference type="InterPro" id="IPR025944">
    <property type="entry name" value="Sigma_54_int_dom_CS"/>
</dbReference>
<dbReference type="InterPro" id="IPR025662">
    <property type="entry name" value="Sigma_54_int_dom_ATP-bd_1"/>
</dbReference>
<dbReference type="InterPro" id="IPR058031">
    <property type="entry name" value="AAA_lid_NorR"/>
</dbReference>
<keyword evidence="3" id="KW-0067">ATP-binding</keyword>
<dbReference type="Gene3D" id="3.40.50.2300">
    <property type="match status" value="1"/>
</dbReference>
<evidence type="ECO:0000256" key="2">
    <source>
        <dbReference type="ARBA" id="ARBA00022741"/>
    </source>
</evidence>
<dbReference type="Pfam" id="PF25601">
    <property type="entry name" value="AAA_lid_14"/>
    <property type="match status" value="1"/>
</dbReference>
<dbReference type="OrthoDB" id="9800897at2"/>
<dbReference type="CDD" id="cd00009">
    <property type="entry name" value="AAA"/>
    <property type="match status" value="1"/>
</dbReference>
<sequence>MENRDFKILVVDDEVEYQNVLSIVFENCGYIVRTASDGSKALRILSEEMINLVITDLKMPGLGGQELVRIVKEKYPDIEIMIATAYGTIDSAVETVKNGAVGYFVKSDDLTKLVTDVDRLAKEYRKQQKTKKLVRQENFPEAFLDTSNKEFAAVLKTCEKAARSNIDVLLIGESGVGKEVIAHYIHENGGRKNRPFIPVNCQAFSSGTIESELFGHEKGAFTGALSQRIGRFEEADGGTLFLDEVGDLPMETQGKLLRTLENRTIERIGSNKTISLDIRLISATNKELSEQTKVGMFREDLLYRINALTITIPPLRERREDIPCLIDFFLKKIQTEQKKKVISVDEEVMTGLLGYNYPGNVRELKNILERLVVLSEDGIIRHSDVLPDKQIAERICSGAENIQSLHDARDFFESRFISKKLREYDGNVTRTAKELSITPRQLWNKINKYGLKP</sequence>
<evidence type="ECO:0000259" key="9">
    <source>
        <dbReference type="PROSITE" id="PS50045"/>
    </source>
</evidence>
<comment type="caution">
    <text evidence="11">The sequence shown here is derived from an EMBL/GenBank/DDBJ whole genome shotgun (WGS) entry which is preliminary data.</text>
</comment>
<keyword evidence="4" id="KW-0805">Transcription regulation</keyword>
<dbReference type="SUPFAM" id="SSF46689">
    <property type="entry name" value="Homeodomain-like"/>
    <property type="match status" value="1"/>
</dbReference>
<reference evidence="11 12" key="1">
    <citation type="journal article" date="2016" name="Appl. Environ. Microbiol.">
        <title>Function and Phylogeny of Bacterial Butyryl Coenzyme A:Acetate Transferases and Their Diversity in the Proximal Colon of Swine.</title>
        <authorList>
            <person name="Trachsel J."/>
            <person name="Bayles D.O."/>
            <person name="Looft T."/>
            <person name="Levine U.Y."/>
            <person name="Allen H.K."/>
        </authorList>
    </citation>
    <scope>NUCLEOTIDE SEQUENCE [LARGE SCALE GENOMIC DNA]</scope>
    <source>
        <strain evidence="11 12">68-3-10</strain>
    </source>
</reference>
<keyword evidence="5" id="KW-0238">DNA-binding</keyword>
<dbReference type="GO" id="GO:0043565">
    <property type="term" value="F:sequence-specific DNA binding"/>
    <property type="evidence" value="ECO:0007669"/>
    <property type="project" value="InterPro"/>
</dbReference>
<organism evidence="11 12">
    <name type="scientific">Hornefia porci</name>
    <dbReference type="NCBI Taxonomy" id="2652292"/>
    <lineage>
        <taxon>Bacteria</taxon>
        <taxon>Bacillati</taxon>
        <taxon>Bacillota</taxon>
        <taxon>Clostridia</taxon>
        <taxon>Peptostreptococcales</taxon>
        <taxon>Anaerovoracaceae</taxon>
        <taxon>Hornefia</taxon>
    </lineage>
</organism>
<feature type="domain" description="Sigma-54 factor interaction" evidence="9">
    <location>
        <begin position="144"/>
        <end position="373"/>
    </location>
</feature>
<dbReference type="GO" id="GO:0005524">
    <property type="term" value="F:ATP binding"/>
    <property type="evidence" value="ECO:0007669"/>
    <property type="project" value="UniProtKB-KW"/>
</dbReference>
<dbReference type="Gene3D" id="1.10.10.60">
    <property type="entry name" value="Homeodomain-like"/>
    <property type="match status" value="1"/>
</dbReference>
<evidence type="ECO:0000256" key="3">
    <source>
        <dbReference type="ARBA" id="ARBA00022840"/>
    </source>
</evidence>
<dbReference type="InterPro" id="IPR027417">
    <property type="entry name" value="P-loop_NTPase"/>
</dbReference>
<name>A0A1Q9JLH8_9FIRM</name>
<dbReference type="Gene3D" id="3.40.50.300">
    <property type="entry name" value="P-loop containing nucleotide triphosphate hydrolases"/>
    <property type="match status" value="1"/>
</dbReference>
<dbReference type="SUPFAM" id="SSF52540">
    <property type="entry name" value="P-loop containing nucleoside triphosphate hydrolases"/>
    <property type="match status" value="1"/>
</dbReference>
<evidence type="ECO:0000259" key="10">
    <source>
        <dbReference type="PROSITE" id="PS50110"/>
    </source>
</evidence>
<dbReference type="InterPro" id="IPR011006">
    <property type="entry name" value="CheY-like_superfamily"/>
</dbReference>
<dbReference type="InterPro" id="IPR002078">
    <property type="entry name" value="Sigma_54_int"/>
</dbReference>
<keyword evidence="12" id="KW-1185">Reference proteome</keyword>
<dbReference type="InterPro" id="IPR003593">
    <property type="entry name" value="AAA+_ATPase"/>
</dbReference>
<comment type="function">
    <text evidence="7">May play the central regulatory role in sporulation. It may be an element of the effector pathway responsible for the activation of sporulation genes in response to nutritional stress. Spo0A may act in concert with spo0H (a sigma factor) to control the expression of some genes that are critical to the sporulation process.</text>
</comment>
<keyword evidence="6" id="KW-0804">Transcription</keyword>
<dbReference type="Gene3D" id="1.10.8.60">
    <property type="match status" value="1"/>
</dbReference>
<dbReference type="PANTHER" id="PTHR32071">
    <property type="entry name" value="TRANSCRIPTIONAL REGULATORY PROTEIN"/>
    <property type="match status" value="1"/>
</dbReference>
<accession>A0A1Q9JLH8</accession>
<dbReference type="Pfam" id="PF00158">
    <property type="entry name" value="Sigma54_activat"/>
    <property type="match status" value="1"/>
</dbReference>
<dbReference type="GO" id="GO:0000160">
    <property type="term" value="P:phosphorelay signal transduction system"/>
    <property type="evidence" value="ECO:0007669"/>
    <property type="project" value="InterPro"/>
</dbReference>
<dbReference type="STRING" id="1261640.BHK98_07310"/>
<dbReference type="PRINTS" id="PR01590">
    <property type="entry name" value="HTHFIS"/>
</dbReference>
<evidence type="ECO:0000256" key="4">
    <source>
        <dbReference type="ARBA" id="ARBA00023015"/>
    </source>
</evidence>
<evidence type="ECO:0000256" key="1">
    <source>
        <dbReference type="ARBA" id="ARBA00018672"/>
    </source>
</evidence>
<gene>
    <name evidence="11" type="ORF">BHK98_07310</name>
</gene>
<evidence type="ECO:0000313" key="12">
    <source>
        <dbReference type="Proteomes" id="UP000187404"/>
    </source>
</evidence>
<evidence type="ECO:0000256" key="8">
    <source>
        <dbReference type="PROSITE-ProRule" id="PRU00169"/>
    </source>
</evidence>
<dbReference type="EMBL" id="MJIE01000001">
    <property type="protein sequence ID" value="OLR56985.1"/>
    <property type="molecule type" value="Genomic_DNA"/>
</dbReference>
<evidence type="ECO:0000256" key="6">
    <source>
        <dbReference type="ARBA" id="ARBA00023163"/>
    </source>
</evidence>
<feature type="modified residue" description="4-aspartylphosphate" evidence="8">
    <location>
        <position position="56"/>
    </location>
</feature>
<dbReference type="CDD" id="cd00156">
    <property type="entry name" value="REC"/>
    <property type="match status" value="1"/>
</dbReference>
<dbReference type="Proteomes" id="UP000187404">
    <property type="component" value="Unassembled WGS sequence"/>
</dbReference>
<dbReference type="Pfam" id="PF02954">
    <property type="entry name" value="HTH_8"/>
    <property type="match status" value="1"/>
</dbReference>
<feature type="domain" description="Response regulatory" evidence="10">
    <location>
        <begin position="7"/>
        <end position="121"/>
    </location>
</feature>
<dbReference type="SUPFAM" id="SSF52172">
    <property type="entry name" value="CheY-like"/>
    <property type="match status" value="1"/>
</dbReference>
<evidence type="ECO:0000313" key="11">
    <source>
        <dbReference type="EMBL" id="OLR56985.1"/>
    </source>
</evidence>
<dbReference type="SMART" id="SM00448">
    <property type="entry name" value="REC"/>
    <property type="match status" value="1"/>
</dbReference>
<dbReference type="PROSITE" id="PS50110">
    <property type="entry name" value="RESPONSE_REGULATORY"/>
    <property type="match status" value="1"/>
</dbReference>
<dbReference type="PROSITE" id="PS00675">
    <property type="entry name" value="SIGMA54_INTERACT_1"/>
    <property type="match status" value="1"/>
</dbReference>
<evidence type="ECO:0000256" key="5">
    <source>
        <dbReference type="ARBA" id="ARBA00023125"/>
    </source>
</evidence>
<dbReference type="InterPro" id="IPR002197">
    <property type="entry name" value="HTH_Fis"/>
</dbReference>
<dbReference type="FunFam" id="3.40.50.300:FF:000006">
    <property type="entry name" value="DNA-binding transcriptional regulator NtrC"/>
    <property type="match status" value="1"/>
</dbReference>
<dbReference type="InterPro" id="IPR001789">
    <property type="entry name" value="Sig_transdc_resp-reg_receiver"/>
</dbReference>
<dbReference type="PROSITE" id="PS50045">
    <property type="entry name" value="SIGMA54_INTERACT_4"/>
    <property type="match status" value="1"/>
</dbReference>
<proteinExistence type="predicted"/>
<dbReference type="InterPro" id="IPR009057">
    <property type="entry name" value="Homeodomain-like_sf"/>
</dbReference>
<keyword evidence="8" id="KW-0597">Phosphoprotein</keyword>
<evidence type="ECO:0000256" key="7">
    <source>
        <dbReference type="ARBA" id="ARBA00024867"/>
    </source>
</evidence>
<dbReference type="SMART" id="SM00382">
    <property type="entry name" value="AAA"/>
    <property type="match status" value="1"/>
</dbReference>
<dbReference type="PROSITE" id="PS00688">
    <property type="entry name" value="SIGMA54_INTERACT_3"/>
    <property type="match status" value="1"/>
</dbReference>
<protein>
    <recommendedName>
        <fullName evidence="1">Stage 0 sporulation protein A homolog</fullName>
    </recommendedName>
</protein>
<dbReference type="Pfam" id="PF00072">
    <property type="entry name" value="Response_reg"/>
    <property type="match status" value="1"/>
</dbReference>